<dbReference type="Proteomes" id="UP000635606">
    <property type="component" value="Unassembled WGS sequence"/>
</dbReference>
<dbReference type="RefSeq" id="WP_203930340.1">
    <property type="nucleotide sequence ID" value="NZ_BOPH01000080.1"/>
</dbReference>
<sequence>MTLSVSRWFNTPEPVRLDDLRGRPVVLYAFQMLCPSCVHRATPVVEKLHRQSRGRFTVVGLHTVFEHHDGMRPESLSAYLHEFDVTFPVGVDEHEDGHSAPVTMRRLGLRGTPSILLLDAGGQVRQHLFGAPDELTMGLALGGLLADRSNADHRSDGDDRDDTATATPHAGCTDDACEVAA</sequence>
<keyword evidence="4" id="KW-1185">Reference proteome</keyword>
<dbReference type="InterPro" id="IPR050553">
    <property type="entry name" value="Thioredoxin_ResA/DsbE_sf"/>
</dbReference>
<dbReference type="PANTHER" id="PTHR42852">
    <property type="entry name" value="THIOL:DISULFIDE INTERCHANGE PROTEIN DSBE"/>
    <property type="match status" value="1"/>
</dbReference>
<evidence type="ECO:0000256" key="1">
    <source>
        <dbReference type="SAM" id="MobiDB-lite"/>
    </source>
</evidence>
<dbReference type="SUPFAM" id="SSF52833">
    <property type="entry name" value="Thioredoxin-like"/>
    <property type="match status" value="1"/>
</dbReference>
<organism evidence="3 4">
    <name type="scientific">Virgisporangium ochraceum</name>
    <dbReference type="NCBI Taxonomy" id="65505"/>
    <lineage>
        <taxon>Bacteria</taxon>
        <taxon>Bacillati</taxon>
        <taxon>Actinomycetota</taxon>
        <taxon>Actinomycetes</taxon>
        <taxon>Micromonosporales</taxon>
        <taxon>Micromonosporaceae</taxon>
        <taxon>Virgisporangium</taxon>
    </lineage>
</organism>
<proteinExistence type="predicted"/>
<dbReference type="Gene3D" id="3.40.30.10">
    <property type="entry name" value="Glutaredoxin"/>
    <property type="match status" value="1"/>
</dbReference>
<dbReference type="CDD" id="cd02966">
    <property type="entry name" value="TlpA_like_family"/>
    <property type="match status" value="1"/>
</dbReference>
<evidence type="ECO:0000313" key="3">
    <source>
        <dbReference type="EMBL" id="GIJ70439.1"/>
    </source>
</evidence>
<accession>A0A8J3ZV02</accession>
<evidence type="ECO:0000259" key="2">
    <source>
        <dbReference type="Pfam" id="PF00578"/>
    </source>
</evidence>
<feature type="domain" description="Alkyl hydroperoxide reductase subunit C/ Thiol specific antioxidant" evidence="2">
    <location>
        <begin position="13"/>
        <end position="126"/>
    </location>
</feature>
<dbReference type="InterPro" id="IPR000866">
    <property type="entry name" value="AhpC/TSA"/>
</dbReference>
<feature type="region of interest" description="Disordered" evidence="1">
    <location>
        <begin position="150"/>
        <end position="170"/>
    </location>
</feature>
<reference evidence="3" key="1">
    <citation type="submission" date="2021-01" db="EMBL/GenBank/DDBJ databases">
        <title>Whole genome shotgun sequence of Virgisporangium ochraceum NBRC 16418.</title>
        <authorList>
            <person name="Komaki H."/>
            <person name="Tamura T."/>
        </authorList>
    </citation>
    <scope>NUCLEOTIDE SEQUENCE</scope>
    <source>
        <strain evidence="3">NBRC 16418</strain>
    </source>
</reference>
<dbReference type="GO" id="GO:0016491">
    <property type="term" value="F:oxidoreductase activity"/>
    <property type="evidence" value="ECO:0007669"/>
    <property type="project" value="InterPro"/>
</dbReference>
<evidence type="ECO:0000313" key="4">
    <source>
        <dbReference type="Proteomes" id="UP000635606"/>
    </source>
</evidence>
<protein>
    <recommendedName>
        <fullName evidence="2">Alkyl hydroperoxide reductase subunit C/ Thiol specific antioxidant domain-containing protein</fullName>
    </recommendedName>
</protein>
<dbReference type="AlphaFoldDB" id="A0A8J3ZV02"/>
<dbReference type="Pfam" id="PF00578">
    <property type="entry name" value="AhpC-TSA"/>
    <property type="match status" value="1"/>
</dbReference>
<dbReference type="GO" id="GO:0016209">
    <property type="term" value="F:antioxidant activity"/>
    <property type="evidence" value="ECO:0007669"/>
    <property type="project" value="InterPro"/>
</dbReference>
<dbReference type="EMBL" id="BOPH01000080">
    <property type="protein sequence ID" value="GIJ70439.1"/>
    <property type="molecule type" value="Genomic_DNA"/>
</dbReference>
<dbReference type="PANTHER" id="PTHR42852:SF13">
    <property type="entry name" value="PROTEIN DIPZ"/>
    <property type="match status" value="1"/>
</dbReference>
<gene>
    <name evidence="3" type="ORF">Voc01_053560</name>
</gene>
<dbReference type="InterPro" id="IPR036249">
    <property type="entry name" value="Thioredoxin-like_sf"/>
</dbReference>
<name>A0A8J3ZV02_9ACTN</name>
<comment type="caution">
    <text evidence="3">The sequence shown here is derived from an EMBL/GenBank/DDBJ whole genome shotgun (WGS) entry which is preliminary data.</text>
</comment>